<sequence length="189" mass="20793">MRSGSGVLCISAAQLIVGLCLLGVYEGYKAYYFEKFIGEEGGIPADNVSVATRVAGYESPLDFRSPMGFSFYLSIFNNMFAIFGLAGVINAQRELIIAFFAYNAAQMVISFHAFVDICTDAGIKYAGEPAKLTSFERAAATFIFFCFMLSLLATVFAVKAMDEVKSKQREEYNRMAVLSDTLDFQPENA</sequence>
<dbReference type="EMBL" id="BRXU01000031">
    <property type="protein sequence ID" value="GLC59950.1"/>
    <property type="molecule type" value="Genomic_DNA"/>
</dbReference>
<evidence type="ECO:0000313" key="3">
    <source>
        <dbReference type="Proteomes" id="UP001165080"/>
    </source>
</evidence>
<name>A0A9W6BY77_9CHLO</name>
<dbReference type="AlphaFoldDB" id="A0A9W6BY77"/>
<gene>
    <name evidence="2" type="primary">PLEST005669</name>
    <name evidence="2" type="ORF">PLESTB_001557200</name>
</gene>
<keyword evidence="1" id="KW-1133">Transmembrane helix</keyword>
<protein>
    <submittedName>
        <fullName evidence="2">Uncharacterized protein</fullName>
    </submittedName>
</protein>
<keyword evidence="1" id="KW-0812">Transmembrane</keyword>
<dbReference type="OrthoDB" id="523707at2759"/>
<evidence type="ECO:0000256" key="1">
    <source>
        <dbReference type="SAM" id="Phobius"/>
    </source>
</evidence>
<organism evidence="2 3">
    <name type="scientific">Pleodorina starrii</name>
    <dbReference type="NCBI Taxonomy" id="330485"/>
    <lineage>
        <taxon>Eukaryota</taxon>
        <taxon>Viridiplantae</taxon>
        <taxon>Chlorophyta</taxon>
        <taxon>core chlorophytes</taxon>
        <taxon>Chlorophyceae</taxon>
        <taxon>CS clade</taxon>
        <taxon>Chlamydomonadales</taxon>
        <taxon>Volvocaceae</taxon>
        <taxon>Pleodorina</taxon>
    </lineage>
</organism>
<reference evidence="2 3" key="1">
    <citation type="journal article" date="2023" name="Commun. Biol.">
        <title>Reorganization of the ancestral sex-determining regions during the evolution of trioecy in Pleodorina starrii.</title>
        <authorList>
            <person name="Takahashi K."/>
            <person name="Suzuki S."/>
            <person name="Kawai-Toyooka H."/>
            <person name="Yamamoto K."/>
            <person name="Hamaji T."/>
            <person name="Ootsuki R."/>
            <person name="Yamaguchi H."/>
            <person name="Kawachi M."/>
            <person name="Higashiyama T."/>
            <person name="Nozaki H."/>
        </authorList>
    </citation>
    <scope>NUCLEOTIDE SEQUENCE [LARGE SCALE GENOMIC DNA]</scope>
    <source>
        <strain evidence="2 3">NIES-4479</strain>
    </source>
</reference>
<feature type="transmembrane region" description="Helical" evidence="1">
    <location>
        <begin position="7"/>
        <end position="25"/>
    </location>
</feature>
<accession>A0A9W6BY77</accession>
<feature type="transmembrane region" description="Helical" evidence="1">
    <location>
        <begin position="95"/>
        <end position="115"/>
    </location>
</feature>
<comment type="caution">
    <text evidence="2">The sequence shown here is derived from an EMBL/GenBank/DDBJ whole genome shotgun (WGS) entry which is preliminary data.</text>
</comment>
<proteinExistence type="predicted"/>
<keyword evidence="1" id="KW-0472">Membrane</keyword>
<evidence type="ECO:0000313" key="2">
    <source>
        <dbReference type="EMBL" id="GLC59950.1"/>
    </source>
</evidence>
<feature type="transmembrane region" description="Helical" evidence="1">
    <location>
        <begin position="69"/>
        <end position="88"/>
    </location>
</feature>
<keyword evidence="3" id="KW-1185">Reference proteome</keyword>
<feature type="transmembrane region" description="Helical" evidence="1">
    <location>
        <begin position="138"/>
        <end position="158"/>
    </location>
</feature>
<dbReference type="Proteomes" id="UP001165080">
    <property type="component" value="Unassembled WGS sequence"/>
</dbReference>